<dbReference type="RefSeq" id="WP_208633501.1">
    <property type="nucleotide sequence ID" value="NZ_CP059319.1"/>
</dbReference>
<protein>
    <submittedName>
        <fullName evidence="1">DUF1289 domain-containing protein</fullName>
    </submittedName>
</protein>
<evidence type="ECO:0000313" key="1">
    <source>
        <dbReference type="EMBL" id="QTH22904.1"/>
    </source>
</evidence>
<name>A0A975HGG2_9SPHN</name>
<dbReference type="Pfam" id="PF06945">
    <property type="entry name" value="DUF1289"/>
    <property type="match status" value="1"/>
</dbReference>
<dbReference type="EMBL" id="CP059319">
    <property type="protein sequence ID" value="QTH22904.1"/>
    <property type="molecule type" value="Genomic_DNA"/>
</dbReference>
<sequence>MAVSSPCNKVCEIEPASGYCRGCRRTIEEIVAWPTTDDAWKRAVIERLKDRTVRRG</sequence>
<reference evidence="1" key="2">
    <citation type="submission" date="2021-04" db="EMBL/GenBank/DDBJ databases">
        <title>Isolation and genomic analysis of the ibuprofen-degrading bacterium Sphingomonas strain MPO218.</title>
        <authorList>
            <person name="Aulestia M."/>
            <person name="Flores A."/>
            <person name="Mangas E.L."/>
            <person name="Perez-Pulido A.J."/>
            <person name="Santero E."/>
            <person name="Camacho E.M."/>
        </authorList>
    </citation>
    <scope>NUCLEOTIDE SEQUENCE</scope>
    <source>
        <strain evidence="1">MPO218</strain>
    </source>
</reference>
<dbReference type="AlphaFoldDB" id="A0A975HGG2"/>
<dbReference type="Proteomes" id="UP000664914">
    <property type="component" value="Chromosome"/>
</dbReference>
<reference evidence="1" key="1">
    <citation type="submission" date="2020-07" db="EMBL/GenBank/DDBJ databases">
        <authorList>
            <person name="Camacho E."/>
        </authorList>
    </citation>
    <scope>NUCLEOTIDE SEQUENCE</scope>
    <source>
        <strain evidence="1">MPO218</strain>
    </source>
</reference>
<organism evidence="1 2">
    <name type="scientific">Rhizorhabdus wittichii</name>
    <dbReference type="NCBI Taxonomy" id="160791"/>
    <lineage>
        <taxon>Bacteria</taxon>
        <taxon>Pseudomonadati</taxon>
        <taxon>Pseudomonadota</taxon>
        <taxon>Alphaproteobacteria</taxon>
        <taxon>Sphingomonadales</taxon>
        <taxon>Sphingomonadaceae</taxon>
        <taxon>Rhizorhabdus</taxon>
    </lineage>
</organism>
<accession>A0A975HGG2</accession>
<evidence type="ECO:0000313" key="2">
    <source>
        <dbReference type="Proteomes" id="UP000664914"/>
    </source>
</evidence>
<dbReference type="PANTHER" id="PTHR35175:SF2">
    <property type="entry name" value="DUF1289 DOMAIN-CONTAINING PROTEIN"/>
    <property type="match status" value="1"/>
</dbReference>
<dbReference type="PANTHER" id="PTHR35175">
    <property type="entry name" value="DUF1289 DOMAIN-CONTAINING PROTEIN"/>
    <property type="match status" value="1"/>
</dbReference>
<proteinExistence type="predicted"/>
<gene>
    <name evidence="1" type="ORF">HRJ34_05145</name>
</gene>
<dbReference type="InterPro" id="IPR010710">
    <property type="entry name" value="DUF1289"/>
</dbReference>